<proteinExistence type="inferred from homology"/>
<dbReference type="InterPro" id="IPR029428">
    <property type="entry name" value="MCRIP"/>
</dbReference>
<dbReference type="GO" id="GO:0010494">
    <property type="term" value="C:cytoplasmic stress granule"/>
    <property type="evidence" value="ECO:0007669"/>
    <property type="project" value="UniProtKB-SubCell"/>
</dbReference>
<organism evidence="7">
    <name type="scientific">Ixodes ricinus</name>
    <name type="common">Common tick</name>
    <name type="synonym">Acarus ricinus</name>
    <dbReference type="NCBI Taxonomy" id="34613"/>
    <lineage>
        <taxon>Eukaryota</taxon>
        <taxon>Metazoa</taxon>
        <taxon>Ecdysozoa</taxon>
        <taxon>Arthropoda</taxon>
        <taxon>Chelicerata</taxon>
        <taxon>Arachnida</taxon>
        <taxon>Acari</taxon>
        <taxon>Parasitiformes</taxon>
        <taxon>Ixodida</taxon>
        <taxon>Ixodoidea</taxon>
        <taxon>Ixodidae</taxon>
        <taxon>Ixodinae</taxon>
        <taxon>Ixodes</taxon>
    </lineage>
</organism>
<name>A0A6B0UT75_IXORI</name>
<comment type="subcellular location">
    <subcellularLocation>
        <location evidence="2">Cytoplasm</location>
        <location evidence="2">Stress granule</location>
    </subcellularLocation>
    <subcellularLocation>
        <location evidence="1">Nucleus</location>
    </subcellularLocation>
</comment>
<sequence length="137" mass="14790">MFAVSKGPDASPKNRASSGLKVVSEESRGSPRRISEMSGGRPPYSQTNGRRSQSGPRGGEPPEAGALQHEAVVRYLHTSWKGVCNELELQQGRCEPCGAVGGKGAPTRPEPRRLVVYYQQEEELPRGCEEGGLETRA</sequence>
<keyword evidence="5" id="KW-0539">Nucleus</keyword>
<feature type="compositionally biased region" description="Basic and acidic residues" evidence="6">
    <location>
        <begin position="23"/>
        <end position="35"/>
    </location>
</feature>
<evidence type="ECO:0000256" key="4">
    <source>
        <dbReference type="ARBA" id="ARBA00022490"/>
    </source>
</evidence>
<evidence type="ECO:0000256" key="2">
    <source>
        <dbReference type="ARBA" id="ARBA00004210"/>
    </source>
</evidence>
<evidence type="ECO:0000313" key="7">
    <source>
        <dbReference type="EMBL" id="MXU92721.1"/>
    </source>
</evidence>
<reference evidence="7" key="1">
    <citation type="submission" date="2019-12" db="EMBL/GenBank/DDBJ databases">
        <title>An insight into the sialome of adult female Ixodes ricinus ticks feeding for 6 days.</title>
        <authorList>
            <person name="Perner J."/>
            <person name="Ribeiro J.M.C."/>
        </authorList>
    </citation>
    <scope>NUCLEOTIDE SEQUENCE</scope>
    <source>
        <strain evidence="7">Semi-engorged</strain>
        <tissue evidence="7">Salivary glands</tissue>
    </source>
</reference>
<evidence type="ECO:0000256" key="3">
    <source>
        <dbReference type="ARBA" id="ARBA00010821"/>
    </source>
</evidence>
<keyword evidence="4" id="KW-0963">Cytoplasm</keyword>
<dbReference type="Pfam" id="PF14799">
    <property type="entry name" value="FAM195"/>
    <property type="match status" value="1"/>
</dbReference>
<accession>A0A6B0UT75</accession>
<comment type="similarity">
    <text evidence="3">Belongs to the MCRIP family.</text>
</comment>
<dbReference type="GO" id="GO:0005634">
    <property type="term" value="C:nucleus"/>
    <property type="evidence" value="ECO:0007669"/>
    <property type="project" value="UniProtKB-SubCell"/>
</dbReference>
<dbReference type="AlphaFoldDB" id="A0A6B0UT75"/>
<feature type="compositionally biased region" description="Polar residues" evidence="6">
    <location>
        <begin position="44"/>
        <end position="54"/>
    </location>
</feature>
<evidence type="ECO:0000256" key="6">
    <source>
        <dbReference type="SAM" id="MobiDB-lite"/>
    </source>
</evidence>
<evidence type="ECO:0000256" key="1">
    <source>
        <dbReference type="ARBA" id="ARBA00004123"/>
    </source>
</evidence>
<dbReference type="EMBL" id="GIFC01010638">
    <property type="protein sequence ID" value="MXU92721.1"/>
    <property type="molecule type" value="Transcribed_RNA"/>
</dbReference>
<protein>
    <submittedName>
        <fullName evidence="7">Uncharacterized protein</fullName>
    </submittedName>
</protein>
<evidence type="ECO:0000256" key="5">
    <source>
        <dbReference type="ARBA" id="ARBA00023242"/>
    </source>
</evidence>
<feature type="region of interest" description="Disordered" evidence="6">
    <location>
        <begin position="1"/>
        <end position="68"/>
    </location>
</feature>